<accession>A0A5N5KX07</accession>
<gene>
    <name evidence="1" type="ORF">DKX38_018099</name>
</gene>
<dbReference type="AlphaFoldDB" id="A0A5N5KX07"/>
<name>A0A5N5KX07_9ROSI</name>
<keyword evidence="2" id="KW-1185">Reference proteome</keyword>
<proteinExistence type="predicted"/>
<dbReference type="Proteomes" id="UP000326939">
    <property type="component" value="Chromosome 11"/>
</dbReference>
<dbReference type="EMBL" id="VDCV01000011">
    <property type="protein sequence ID" value="KAB5535013.1"/>
    <property type="molecule type" value="Genomic_DNA"/>
</dbReference>
<protein>
    <submittedName>
        <fullName evidence="1">Uncharacterized protein</fullName>
    </submittedName>
</protein>
<reference evidence="2" key="1">
    <citation type="journal article" date="2019" name="Gigascience">
        <title>De novo genome assembly of the endangered Acer yangbiense, a plant species with extremely small populations endemic to Yunnan Province, China.</title>
        <authorList>
            <person name="Yang J."/>
            <person name="Wariss H.M."/>
            <person name="Tao L."/>
            <person name="Zhang R."/>
            <person name="Yun Q."/>
            <person name="Hollingsworth P."/>
            <person name="Dao Z."/>
            <person name="Luo G."/>
            <person name="Guo H."/>
            <person name="Ma Y."/>
            <person name="Sun W."/>
        </authorList>
    </citation>
    <scope>NUCLEOTIDE SEQUENCE [LARGE SCALE GENOMIC DNA]</scope>
    <source>
        <strain evidence="2">cv. br00</strain>
    </source>
</reference>
<sequence length="70" mass="7964">MNLKPFKRLQNKLWKKLLFLFVEGKRPVELQDLLARVNSVGKAGLTIEASADEKKTEVAKQVQEKVNADL</sequence>
<evidence type="ECO:0000313" key="1">
    <source>
        <dbReference type="EMBL" id="KAB5535013.1"/>
    </source>
</evidence>
<organism evidence="1 2">
    <name type="scientific">Salix brachista</name>
    <dbReference type="NCBI Taxonomy" id="2182728"/>
    <lineage>
        <taxon>Eukaryota</taxon>
        <taxon>Viridiplantae</taxon>
        <taxon>Streptophyta</taxon>
        <taxon>Embryophyta</taxon>
        <taxon>Tracheophyta</taxon>
        <taxon>Spermatophyta</taxon>
        <taxon>Magnoliopsida</taxon>
        <taxon>eudicotyledons</taxon>
        <taxon>Gunneridae</taxon>
        <taxon>Pentapetalae</taxon>
        <taxon>rosids</taxon>
        <taxon>fabids</taxon>
        <taxon>Malpighiales</taxon>
        <taxon>Salicaceae</taxon>
        <taxon>Saliceae</taxon>
        <taxon>Salix</taxon>
    </lineage>
</organism>
<comment type="caution">
    <text evidence="1">The sequence shown here is derived from an EMBL/GenBank/DDBJ whole genome shotgun (WGS) entry which is preliminary data.</text>
</comment>
<evidence type="ECO:0000313" key="2">
    <source>
        <dbReference type="Proteomes" id="UP000326939"/>
    </source>
</evidence>